<dbReference type="Pfam" id="PF00589">
    <property type="entry name" value="Phage_integrase"/>
    <property type="match status" value="1"/>
</dbReference>
<dbReference type="InterPro" id="IPR011010">
    <property type="entry name" value="DNA_brk_join_enz"/>
</dbReference>
<dbReference type="PANTHER" id="PTHR30349">
    <property type="entry name" value="PHAGE INTEGRASE-RELATED"/>
    <property type="match status" value="1"/>
</dbReference>
<dbReference type="PANTHER" id="PTHR30349:SF41">
    <property type="entry name" value="INTEGRASE_RECOMBINASE PROTEIN MJ0367-RELATED"/>
    <property type="match status" value="1"/>
</dbReference>
<dbReference type="Gene3D" id="1.10.150.130">
    <property type="match status" value="1"/>
</dbReference>
<dbReference type="GO" id="GO:0015074">
    <property type="term" value="P:DNA integration"/>
    <property type="evidence" value="ECO:0007669"/>
    <property type="project" value="InterPro"/>
</dbReference>
<dbReference type="InterPro" id="IPR013762">
    <property type="entry name" value="Integrase-like_cat_sf"/>
</dbReference>
<comment type="caution">
    <text evidence="4">The sequence shown here is derived from an EMBL/GenBank/DDBJ whole genome shotgun (WGS) entry which is preliminary data.</text>
</comment>
<dbReference type="GO" id="GO:0003677">
    <property type="term" value="F:DNA binding"/>
    <property type="evidence" value="ECO:0007669"/>
    <property type="project" value="UniProtKB-KW"/>
</dbReference>
<dbReference type="EMBL" id="BARS01037978">
    <property type="protein sequence ID" value="GAG17408.1"/>
    <property type="molecule type" value="Genomic_DNA"/>
</dbReference>
<gene>
    <name evidence="4" type="ORF">S01H1_58162</name>
</gene>
<evidence type="ECO:0000313" key="4">
    <source>
        <dbReference type="EMBL" id="GAG17408.1"/>
    </source>
</evidence>
<dbReference type="GO" id="GO:0006310">
    <property type="term" value="P:DNA recombination"/>
    <property type="evidence" value="ECO:0007669"/>
    <property type="project" value="UniProtKB-KW"/>
</dbReference>
<feature type="non-terminal residue" evidence="4">
    <location>
        <position position="256"/>
    </location>
</feature>
<reference evidence="4" key="1">
    <citation type="journal article" date="2014" name="Front. Microbiol.">
        <title>High frequency of phylogenetically diverse reductive dehalogenase-homologous genes in deep subseafloor sedimentary metagenomes.</title>
        <authorList>
            <person name="Kawai M."/>
            <person name="Futagami T."/>
            <person name="Toyoda A."/>
            <person name="Takaki Y."/>
            <person name="Nishi S."/>
            <person name="Hori S."/>
            <person name="Arai W."/>
            <person name="Tsubouchi T."/>
            <person name="Morono Y."/>
            <person name="Uchiyama I."/>
            <person name="Ito T."/>
            <person name="Fujiyama A."/>
            <person name="Inagaki F."/>
            <person name="Takami H."/>
        </authorList>
    </citation>
    <scope>NUCLEOTIDE SEQUENCE</scope>
    <source>
        <strain evidence="4">Expedition CK06-06</strain>
    </source>
</reference>
<dbReference type="InterPro" id="IPR002104">
    <property type="entry name" value="Integrase_catalytic"/>
</dbReference>
<accession>X0VY88</accession>
<dbReference type="AlphaFoldDB" id="X0VY88"/>
<keyword evidence="2" id="KW-0233">DNA recombination</keyword>
<dbReference type="InterPro" id="IPR050090">
    <property type="entry name" value="Tyrosine_recombinase_XerCD"/>
</dbReference>
<protein>
    <recommendedName>
        <fullName evidence="3">Tyr recombinase domain-containing protein</fullName>
    </recommendedName>
</protein>
<dbReference type="PROSITE" id="PS51898">
    <property type="entry name" value="TYR_RECOMBINASE"/>
    <property type="match status" value="1"/>
</dbReference>
<organism evidence="4">
    <name type="scientific">marine sediment metagenome</name>
    <dbReference type="NCBI Taxonomy" id="412755"/>
    <lineage>
        <taxon>unclassified sequences</taxon>
        <taxon>metagenomes</taxon>
        <taxon>ecological metagenomes</taxon>
    </lineage>
</organism>
<dbReference type="SUPFAM" id="SSF56349">
    <property type="entry name" value="DNA breaking-rejoining enzymes"/>
    <property type="match status" value="1"/>
</dbReference>
<evidence type="ECO:0000256" key="2">
    <source>
        <dbReference type="ARBA" id="ARBA00023172"/>
    </source>
</evidence>
<sequence length="256" mass="28772">LSNLIQGYTLCSRSDGKSPKTMALATLALTTLKNCLEARGLPTDVTEIGPTELREFILHLQQVRAFEHHPYTRVQNKGLSGCAINCYLRAIRAFWSWLIREEIISKNPFDKVRIPKPPGKVVPTFSENQLRALLKVISREKATGFRDWTMILTLLDTGLRASELVGLTVEDTNLEDGIVKVNGKGSKERIVPIGARVQRAIWKYLQFHRPEPLSPLCPTLFLTRDGEPVTVNRLEGIIESHGRKARIEGVRCSPHT</sequence>
<name>X0VY88_9ZZZZ</name>
<dbReference type="InterPro" id="IPR010998">
    <property type="entry name" value="Integrase_recombinase_N"/>
</dbReference>
<evidence type="ECO:0000259" key="3">
    <source>
        <dbReference type="PROSITE" id="PS51898"/>
    </source>
</evidence>
<dbReference type="Gene3D" id="1.10.443.10">
    <property type="entry name" value="Intergrase catalytic core"/>
    <property type="match status" value="1"/>
</dbReference>
<feature type="non-terminal residue" evidence="4">
    <location>
        <position position="1"/>
    </location>
</feature>
<proteinExistence type="predicted"/>
<keyword evidence="1" id="KW-0238">DNA-binding</keyword>
<feature type="domain" description="Tyr recombinase" evidence="3">
    <location>
        <begin position="120"/>
        <end position="256"/>
    </location>
</feature>
<evidence type="ECO:0000256" key="1">
    <source>
        <dbReference type="ARBA" id="ARBA00023125"/>
    </source>
</evidence>